<evidence type="ECO:0000313" key="3">
    <source>
        <dbReference type="EMBL" id="GEP24730.1"/>
    </source>
</evidence>
<accession>A0ABQ0XFP4</accession>
<dbReference type="InterPro" id="IPR013430">
    <property type="entry name" value="Toxin_antidote_HigA"/>
</dbReference>
<sequence length="98" mass="11419">MTTIMAIKMYEVQPDYMTTPGEILRDTIRSKNLTQKQAAENLGTSVKNLSNIINNQVSITPEMALKFEYVLETPASFWNNLAKNYQEYKLKVHYKWNI</sequence>
<dbReference type="InterPro" id="IPR010982">
    <property type="entry name" value="Lambda_DNA-bd_dom_sf"/>
</dbReference>
<dbReference type="SUPFAM" id="SSF47413">
    <property type="entry name" value="lambda repressor-like DNA-binding domains"/>
    <property type="match status" value="1"/>
</dbReference>
<organism evidence="3 4">
    <name type="scientific">Lentilactobacillus diolivorans</name>
    <dbReference type="NCBI Taxonomy" id="179838"/>
    <lineage>
        <taxon>Bacteria</taxon>
        <taxon>Bacillati</taxon>
        <taxon>Bacillota</taxon>
        <taxon>Bacilli</taxon>
        <taxon>Lactobacillales</taxon>
        <taxon>Lactobacillaceae</taxon>
        <taxon>Lentilactobacillus</taxon>
    </lineage>
</organism>
<protein>
    <recommendedName>
        <fullName evidence="2">HTH cro/C1-type domain-containing protein</fullName>
    </recommendedName>
</protein>
<dbReference type="PANTHER" id="PTHR36924">
    <property type="entry name" value="ANTITOXIN HIGA-1"/>
    <property type="match status" value="1"/>
</dbReference>
<dbReference type="EMBL" id="BKAB01000047">
    <property type="protein sequence ID" value="GEP24730.1"/>
    <property type="molecule type" value="Genomic_DNA"/>
</dbReference>
<dbReference type="PANTHER" id="PTHR36924:SF1">
    <property type="entry name" value="ANTITOXIN HIGA-1"/>
    <property type="match status" value="1"/>
</dbReference>
<dbReference type="Proteomes" id="UP000321409">
    <property type="component" value="Unassembled WGS sequence"/>
</dbReference>
<proteinExistence type="predicted"/>
<dbReference type="SMART" id="SM00530">
    <property type="entry name" value="HTH_XRE"/>
    <property type="match status" value="1"/>
</dbReference>
<evidence type="ECO:0000313" key="4">
    <source>
        <dbReference type="Proteomes" id="UP000321409"/>
    </source>
</evidence>
<keyword evidence="4" id="KW-1185">Reference proteome</keyword>
<feature type="domain" description="HTH cro/C1-type" evidence="2">
    <location>
        <begin position="24"/>
        <end position="78"/>
    </location>
</feature>
<name>A0ABQ0XFP4_9LACO</name>
<dbReference type="PROSITE" id="PS50943">
    <property type="entry name" value="HTH_CROC1"/>
    <property type="match status" value="1"/>
</dbReference>
<keyword evidence="1" id="KW-0238">DNA-binding</keyword>
<evidence type="ECO:0000259" key="2">
    <source>
        <dbReference type="PROSITE" id="PS50943"/>
    </source>
</evidence>
<dbReference type="InterPro" id="IPR001387">
    <property type="entry name" value="Cro/C1-type_HTH"/>
</dbReference>
<dbReference type="Pfam" id="PF01381">
    <property type="entry name" value="HTH_3"/>
    <property type="match status" value="1"/>
</dbReference>
<reference evidence="3 4" key="1">
    <citation type="submission" date="2019-07" db="EMBL/GenBank/DDBJ databases">
        <title>Whole genome shotgun sequence of Lactobacillus diolivorans NBRC 107869.</title>
        <authorList>
            <person name="Hosoyama A."/>
            <person name="Uohara A."/>
            <person name="Ohji S."/>
            <person name="Ichikawa N."/>
        </authorList>
    </citation>
    <scope>NUCLEOTIDE SEQUENCE [LARGE SCALE GENOMIC DNA]</scope>
    <source>
        <strain evidence="3 4">NBRC 107869</strain>
    </source>
</reference>
<evidence type="ECO:0000256" key="1">
    <source>
        <dbReference type="ARBA" id="ARBA00023125"/>
    </source>
</evidence>
<dbReference type="NCBIfam" id="TIGR02607">
    <property type="entry name" value="antidote_HigA"/>
    <property type="match status" value="1"/>
</dbReference>
<comment type="caution">
    <text evidence="3">The sequence shown here is derived from an EMBL/GenBank/DDBJ whole genome shotgun (WGS) entry which is preliminary data.</text>
</comment>
<dbReference type="CDD" id="cd00093">
    <property type="entry name" value="HTH_XRE"/>
    <property type="match status" value="1"/>
</dbReference>
<gene>
    <name evidence="3" type="ORF">LDI01_23230</name>
</gene>
<dbReference type="Gene3D" id="1.10.260.40">
    <property type="entry name" value="lambda repressor-like DNA-binding domains"/>
    <property type="match status" value="1"/>
</dbReference>